<dbReference type="AlphaFoldDB" id="A0AAV9DXW7"/>
<name>A0AAV9DXW7_ACOCL</name>
<reference evidence="2" key="1">
    <citation type="journal article" date="2023" name="Nat. Commun.">
        <title>Diploid and tetraploid genomes of Acorus and the evolution of monocots.</title>
        <authorList>
            <person name="Ma L."/>
            <person name="Liu K.W."/>
            <person name="Li Z."/>
            <person name="Hsiao Y.Y."/>
            <person name="Qi Y."/>
            <person name="Fu T."/>
            <person name="Tang G.D."/>
            <person name="Zhang D."/>
            <person name="Sun W.H."/>
            <person name="Liu D.K."/>
            <person name="Li Y."/>
            <person name="Chen G.Z."/>
            <person name="Liu X.D."/>
            <person name="Liao X.Y."/>
            <person name="Jiang Y.T."/>
            <person name="Yu X."/>
            <person name="Hao Y."/>
            <person name="Huang J."/>
            <person name="Zhao X.W."/>
            <person name="Ke S."/>
            <person name="Chen Y.Y."/>
            <person name="Wu W.L."/>
            <person name="Hsu J.L."/>
            <person name="Lin Y.F."/>
            <person name="Huang M.D."/>
            <person name="Li C.Y."/>
            <person name="Huang L."/>
            <person name="Wang Z.W."/>
            <person name="Zhao X."/>
            <person name="Zhong W.Y."/>
            <person name="Peng D.H."/>
            <person name="Ahmad S."/>
            <person name="Lan S."/>
            <person name="Zhang J.S."/>
            <person name="Tsai W.C."/>
            <person name="Van de Peer Y."/>
            <person name="Liu Z.J."/>
        </authorList>
    </citation>
    <scope>NUCLEOTIDE SEQUENCE</scope>
    <source>
        <strain evidence="2">CP</strain>
    </source>
</reference>
<gene>
    <name evidence="2" type="ORF">QJS10_CPA10g01456</name>
</gene>
<proteinExistence type="predicted"/>
<evidence type="ECO:0000256" key="1">
    <source>
        <dbReference type="SAM" id="MobiDB-lite"/>
    </source>
</evidence>
<dbReference type="PANTHER" id="PTHR31286">
    <property type="entry name" value="GLYCINE-RICH CELL WALL STRUCTURAL PROTEIN 1.8-LIKE"/>
    <property type="match status" value="1"/>
</dbReference>
<evidence type="ECO:0000313" key="2">
    <source>
        <dbReference type="EMBL" id="KAK1305694.1"/>
    </source>
</evidence>
<sequence length="236" mass="25630">MDSATLRCSKTTFARVCIEVEASKPLPDSISVEISPGFKERFRVEYDWKPHACQFCKTFGHDENRCCKKPTLPSLMTPATQFPTVNDGQNTVLPTAYSDHSSLKGKEKVGEHVQEETPFQSPKKTANKLLSAAQKASTRHVYAPKKKITPPSNNFCVLKEMVDIPNPVGQSISSVPSGPSCFTKESIALPSVEEAPQVSLTAAAPCHGGHSYPCTSLPQKTNRSPSGYQSGGFITN</sequence>
<dbReference type="Proteomes" id="UP001180020">
    <property type="component" value="Unassembled WGS sequence"/>
</dbReference>
<organism evidence="2 3">
    <name type="scientific">Acorus calamus</name>
    <name type="common">Sweet flag</name>
    <dbReference type="NCBI Taxonomy" id="4465"/>
    <lineage>
        <taxon>Eukaryota</taxon>
        <taxon>Viridiplantae</taxon>
        <taxon>Streptophyta</taxon>
        <taxon>Embryophyta</taxon>
        <taxon>Tracheophyta</taxon>
        <taxon>Spermatophyta</taxon>
        <taxon>Magnoliopsida</taxon>
        <taxon>Liliopsida</taxon>
        <taxon>Acoraceae</taxon>
        <taxon>Acorus</taxon>
    </lineage>
</organism>
<evidence type="ECO:0008006" key="4">
    <source>
        <dbReference type="Google" id="ProtNLM"/>
    </source>
</evidence>
<reference evidence="2" key="2">
    <citation type="submission" date="2023-06" db="EMBL/GenBank/DDBJ databases">
        <authorList>
            <person name="Ma L."/>
            <person name="Liu K.-W."/>
            <person name="Li Z."/>
            <person name="Hsiao Y.-Y."/>
            <person name="Qi Y."/>
            <person name="Fu T."/>
            <person name="Tang G."/>
            <person name="Zhang D."/>
            <person name="Sun W.-H."/>
            <person name="Liu D.-K."/>
            <person name="Li Y."/>
            <person name="Chen G.-Z."/>
            <person name="Liu X.-D."/>
            <person name="Liao X.-Y."/>
            <person name="Jiang Y.-T."/>
            <person name="Yu X."/>
            <person name="Hao Y."/>
            <person name="Huang J."/>
            <person name="Zhao X.-W."/>
            <person name="Ke S."/>
            <person name="Chen Y.-Y."/>
            <person name="Wu W.-L."/>
            <person name="Hsu J.-L."/>
            <person name="Lin Y.-F."/>
            <person name="Huang M.-D."/>
            <person name="Li C.-Y."/>
            <person name="Huang L."/>
            <person name="Wang Z.-W."/>
            <person name="Zhao X."/>
            <person name="Zhong W.-Y."/>
            <person name="Peng D.-H."/>
            <person name="Ahmad S."/>
            <person name="Lan S."/>
            <person name="Zhang J.-S."/>
            <person name="Tsai W.-C."/>
            <person name="Van De Peer Y."/>
            <person name="Liu Z.-J."/>
        </authorList>
    </citation>
    <scope>NUCLEOTIDE SEQUENCE</scope>
    <source>
        <strain evidence="2">CP</strain>
        <tissue evidence="2">Leaves</tissue>
    </source>
</reference>
<keyword evidence="3" id="KW-1185">Reference proteome</keyword>
<dbReference type="PANTHER" id="PTHR31286:SF180">
    <property type="entry name" value="OS10G0362600 PROTEIN"/>
    <property type="match status" value="1"/>
</dbReference>
<dbReference type="EMBL" id="JAUJYO010000010">
    <property type="protein sequence ID" value="KAK1305694.1"/>
    <property type="molecule type" value="Genomic_DNA"/>
</dbReference>
<accession>A0AAV9DXW7</accession>
<protein>
    <recommendedName>
        <fullName evidence="4">Zinc knuckle CX2CX4HX4C domain-containing protein</fullName>
    </recommendedName>
</protein>
<dbReference type="InterPro" id="IPR040256">
    <property type="entry name" value="At4g02000-like"/>
</dbReference>
<comment type="caution">
    <text evidence="2">The sequence shown here is derived from an EMBL/GenBank/DDBJ whole genome shotgun (WGS) entry which is preliminary data.</text>
</comment>
<feature type="region of interest" description="Disordered" evidence="1">
    <location>
        <begin position="213"/>
        <end position="236"/>
    </location>
</feature>
<evidence type="ECO:0000313" key="3">
    <source>
        <dbReference type="Proteomes" id="UP001180020"/>
    </source>
</evidence>